<evidence type="ECO:0000256" key="1">
    <source>
        <dbReference type="PIRSR" id="PIRSR613078-2"/>
    </source>
</evidence>
<feature type="site" description="Transition state stabilizer" evidence="2">
    <location>
        <position position="172"/>
    </location>
</feature>
<evidence type="ECO:0000313" key="4">
    <source>
        <dbReference type="Proteomes" id="UP000254771"/>
    </source>
</evidence>
<dbReference type="Pfam" id="PF00300">
    <property type="entry name" value="His_Phos_1"/>
    <property type="match status" value="1"/>
</dbReference>
<gene>
    <name evidence="3" type="ORF">DIZ78_13360</name>
</gene>
<dbReference type="Gene3D" id="3.40.50.1240">
    <property type="entry name" value="Phosphoglycerate mutase-like"/>
    <property type="match status" value="1"/>
</dbReference>
<organism evidence="3 4">
    <name type="scientific">endosymbiont of Escarpia spicata</name>
    <dbReference type="NCBI Taxonomy" id="2200908"/>
    <lineage>
        <taxon>Bacteria</taxon>
        <taxon>Pseudomonadati</taxon>
        <taxon>Pseudomonadota</taxon>
        <taxon>Gammaproteobacteria</taxon>
        <taxon>sulfur-oxidizing symbionts</taxon>
    </lineage>
</organism>
<protein>
    <recommendedName>
        <fullName evidence="5">Phosphoglycerate mutase</fullName>
    </recommendedName>
</protein>
<evidence type="ECO:0000256" key="2">
    <source>
        <dbReference type="PIRSR" id="PIRSR613078-3"/>
    </source>
</evidence>
<dbReference type="EMBL" id="QFXE01000018">
    <property type="protein sequence ID" value="RDH83511.1"/>
    <property type="molecule type" value="Genomic_DNA"/>
</dbReference>
<sequence>MRRIAALIRHGDYHQRSGAPSAHQPYPLNAAGREHAHQAAKEVQDTLLQHNWQLAPVIDSSRMLRGWQTAQIIAETLVTPEATVDSFDALAERGMGCLANLSVAEIEKILQQDPRYPEAPSDWKSNSHYCLPLQGAESLMQAGERVANHLRERMAGPSANVSVDQLKLFVGHGAAFRHAAHHLGVLAFEQIAALSMYHGRPVFLENMPDGSWQQIAGDWKVRGGDAYND</sequence>
<proteinExistence type="predicted"/>
<feature type="binding site" evidence="1">
    <location>
        <position position="65"/>
    </location>
    <ligand>
        <name>substrate</name>
    </ligand>
</feature>
<evidence type="ECO:0000313" key="3">
    <source>
        <dbReference type="EMBL" id="RDH83511.1"/>
    </source>
</evidence>
<accession>A0A370DF56</accession>
<name>A0A370DF56_9GAMM</name>
<evidence type="ECO:0008006" key="5">
    <source>
        <dbReference type="Google" id="ProtNLM"/>
    </source>
</evidence>
<dbReference type="InterPro" id="IPR029033">
    <property type="entry name" value="His_PPase_superfam"/>
</dbReference>
<keyword evidence="4" id="KW-1185">Reference proteome</keyword>
<comment type="caution">
    <text evidence="3">The sequence shown here is derived from an EMBL/GenBank/DDBJ whole genome shotgun (WGS) entry which is preliminary data.</text>
</comment>
<dbReference type="AlphaFoldDB" id="A0A370DF56"/>
<dbReference type="InterPro" id="IPR013078">
    <property type="entry name" value="His_Pase_superF_clade-1"/>
</dbReference>
<reference evidence="3 4" key="1">
    <citation type="journal article" date="2018" name="ISME J.">
        <title>Endosymbiont genomes yield clues of tubeworm success.</title>
        <authorList>
            <person name="Li Y."/>
            <person name="Liles M.R."/>
            <person name="Halanych K.M."/>
        </authorList>
    </citation>
    <scope>NUCLEOTIDE SEQUENCE [LARGE SCALE GENOMIC DNA]</scope>
    <source>
        <strain evidence="3">A1462</strain>
    </source>
</reference>
<dbReference type="Proteomes" id="UP000254771">
    <property type="component" value="Unassembled WGS sequence"/>
</dbReference>
<dbReference type="SUPFAM" id="SSF53254">
    <property type="entry name" value="Phosphoglycerate mutase-like"/>
    <property type="match status" value="1"/>
</dbReference>